<sequence>MSITTAPYGSWKSPVSAQDVASASSSLSEVLVDKARTSRVYWIESRPSEGGRRVLLSKNLDDYTDDSLVEHTTDKKWNVRTAVHEYGGGSYTVYDGVIVFSNWSDQGL</sequence>
<feature type="non-terminal residue" evidence="1">
    <location>
        <position position="108"/>
    </location>
</feature>
<keyword evidence="2" id="KW-1185">Reference proteome</keyword>
<evidence type="ECO:0000313" key="1">
    <source>
        <dbReference type="EMBL" id="KAJ1935887.1"/>
    </source>
</evidence>
<comment type="caution">
    <text evidence="1">The sequence shown here is derived from an EMBL/GenBank/DDBJ whole genome shotgun (WGS) entry which is preliminary data.</text>
</comment>
<dbReference type="EMBL" id="JANBPW010004081">
    <property type="protein sequence ID" value="KAJ1935887.1"/>
    <property type="molecule type" value="Genomic_DNA"/>
</dbReference>
<name>A0ACC1J343_9FUNG</name>
<proteinExistence type="predicted"/>
<reference evidence="1" key="1">
    <citation type="submission" date="2022-07" db="EMBL/GenBank/DDBJ databases">
        <title>Phylogenomic reconstructions and comparative analyses of Kickxellomycotina fungi.</title>
        <authorList>
            <person name="Reynolds N.K."/>
            <person name="Stajich J.E."/>
            <person name="Barry K."/>
            <person name="Grigoriev I.V."/>
            <person name="Crous P."/>
            <person name="Smith M.E."/>
        </authorList>
    </citation>
    <scope>NUCLEOTIDE SEQUENCE</scope>
    <source>
        <strain evidence="1">NRRL 5244</strain>
    </source>
</reference>
<protein>
    <submittedName>
        <fullName evidence="1">Esterase lipase thioesterase active site</fullName>
    </submittedName>
</protein>
<gene>
    <name evidence="1" type="primary">dap2_4</name>
    <name evidence="1" type="ORF">FBU59_005239</name>
</gene>
<evidence type="ECO:0000313" key="2">
    <source>
        <dbReference type="Proteomes" id="UP001150603"/>
    </source>
</evidence>
<organism evidence="1 2">
    <name type="scientific">Linderina macrospora</name>
    <dbReference type="NCBI Taxonomy" id="4868"/>
    <lineage>
        <taxon>Eukaryota</taxon>
        <taxon>Fungi</taxon>
        <taxon>Fungi incertae sedis</taxon>
        <taxon>Zoopagomycota</taxon>
        <taxon>Kickxellomycotina</taxon>
        <taxon>Kickxellomycetes</taxon>
        <taxon>Kickxellales</taxon>
        <taxon>Kickxellaceae</taxon>
        <taxon>Linderina</taxon>
    </lineage>
</organism>
<dbReference type="Proteomes" id="UP001150603">
    <property type="component" value="Unassembled WGS sequence"/>
</dbReference>
<accession>A0ACC1J343</accession>